<dbReference type="PANTHER" id="PTHR20861">
    <property type="entry name" value="HOMOSERINE/4-DIPHOSPHOCYTIDYL-2-C-METHYL-D-ERYTHRITOL KINASE"/>
    <property type="match status" value="1"/>
</dbReference>
<keyword evidence="2 7" id="KW-0808">Transferase</keyword>
<keyword evidence="6 7" id="KW-0067">ATP-binding</keyword>
<dbReference type="Gene3D" id="3.30.230.10">
    <property type="match status" value="1"/>
</dbReference>
<dbReference type="SUPFAM" id="SSF55060">
    <property type="entry name" value="GHMP Kinase, C-terminal domain"/>
    <property type="match status" value="1"/>
</dbReference>
<dbReference type="Pfam" id="PF08544">
    <property type="entry name" value="GHMP_kinases_C"/>
    <property type="match status" value="1"/>
</dbReference>
<evidence type="ECO:0000313" key="12">
    <source>
        <dbReference type="Proteomes" id="UP000035037"/>
    </source>
</evidence>
<dbReference type="PRINTS" id="PR00958">
    <property type="entry name" value="HOMSERKINASE"/>
</dbReference>
<dbReference type="SUPFAM" id="SSF54211">
    <property type="entry name" value="Ribosomal protein S5 domain 2-like"/>
    <property type="match status" value="1"/>
</dbReference>
<reference evidence="11 12" key="1">
    <citation type="submission" date="2015-02" db="EMBL/GenBank/DDBJ databases">
        <authorList>
            <person name="Slaby B."/>
            <person name="Hentschel U."/>
        </authorList>
    </citation>
    <scope>NUCLEOTIDE SEQUENCE [LARGE SCALE GENOMIC DNA]</scope>
    <source>
        <strain evidence="11">15L</strain>
    </source>
</reference>
<evidence type="ECO:0000256" key="1">
    <source>
        <dbReference type="ARBA" id="ARBA00022605"/>
    </source>
</evidence>
<evidence type="ECO:0000259" key="10">
    <source>
        <dbReference type="Pfam" id="PF08544"/>
    </source>
</evidence>
<comment type="pathway">
    <text evidence="7">Amino-acid biosynthesis; L-threonine biosynthesis; L-threonine from L-aspartate: step 4/5.</text>
</comment>
<dbReference type="EC" id="2.7.1.39" evidence="7 8"/>
<evidence type="ECO:0000256" key="6">
    <source>
        <dbReference type="ARBA" id="ARBA00022840"/>
    </source>
</evidence>
<feature type="binding site" evidence="7">
    <location>
        <begin position="108"/>
        <end position="118"/>
    </location>
    <ligand>
        <name>ATP</name>
        <dbReference type="ChEBI" id="CHEBI:30616"/>
    </ligand>
</feature>
<dbReference type="InterPro" id="IPR006204">
    <property type="entry name" value="GHMP_kinase_N_dom"/>
</dbReference>
<sequence length="324" mass="34418">MDPTFATIPTPVVSDNICERCVITVPATTANIGPGFDCLGAALQLNNRFSLRRLTGQEERFDLVVDGPYGAHLRGGKDNLFYRAARCAWDAAGHPPIPLEARISLSAPPARGLGSSACAIVAGLCGANMMIGEPLSREKLLELAIAVEGHPDNVVPSLLGGLCLTSRITSQRWRVVPCAWHERVRAVVAIPDLRLSTVDARRALPRSVSLQDAVSNLSALTVLLSGLRSGNDALITDGLHDTLHEPYRWPLVPHGPHVRQAALSAGAWGAVISGSGPAVLALSSREAEVNVGQAMVQAWHSQEVEAQYHAVGLQHFGAVCKVVD</sequence>
<keyword evidence="1 7" id="KW-0028">Amino-acid biosynthesis</keyword>
<dbReference type="STRING" id="431041.FLM9_11"/>
<comment type="similarity">
    <text evidence="7">Belongs to the GHMP kinase family. Homoserine kinase subfamily.</text>
</comment>
<dbReference type="InterPro" id="IPR013750">
    <property type="entry name" value="GHMP_kinase_C_dom"/>
</dbReference>
<dbReference type="GO" id="GO:0005524">
    <property type="term" value="F:ATP binding"/>
    <property type="evidence" value="ECO:0007669"/>
    <property type="project" value="UniProtKB-UniRule"/>
</dbReference>
<dbReference type="AlphaFoldDB" id="A0A0G8AYN4"/>
<evidence type="ECO:0000256" key="3">
    <source>
        <dbReference type="ARBA" id="ARBA00022697"/>
    </source>
</evidence>
<dbReference type="Proteomes" id="UP000035037">
    <property type="component" value="Unassembled WGS sequence"/>
</dbReference>
<reference evidence="11 12" key="2">
    <citation type="submission" date="2015-05" db="EMBL/GenBank/DDBJ databases">
        <title>Lifestyle Evolution in Cyanobacterial Symbionts of Sponges.</title>
        <authorList>
            <person name="Burgsdorf I."/>
            <person name="Slaby B.M."/>
            <person name="Handley K.M."/>
            <person name="Haber M."/>
            <person name="Blom J."/>
            <person name="Marshall C.W."/>
            <person name="Gilbert J.A."/>
            <person name="Hentschel U."/>
            <person name="Steindler L."/>
        </authorList>
    </citation>
    <scope>NUCLEOTIDE SEQUENCE [LARGE SCALE GENOMIC DNA]</scope>
    <source>
        <strain evidence="11">15L</strain>
    </source>
</reference>
<name>A0A0G8AYN4_9SYNE</name>
<evidence type="ECO:0000256" key="7">
    <source>
        <dbReference type="HAMAP-Rule" id="MF_00384"/>
    </source>
</evidence>
<protein>
    <recommendedName>
        <fullName evidence="7 8">Homoserine kinase</fullName>
        <shortName evidence="7">HK</shortName>
        <shortName evidence="7">HSK</shortName>
        <ecNumber evidence="7 8">2.7.1.39</ecNumber>
    </recommendedName>
</protein>
<keyword evidence="5 7" id="KW-0418">Kinase</keyword>
<comment type="catalytic activity">
    <reaction evidence="7">
        <text>L-homoserine + ATP = O-phospho-L-homoserine + ADP + H(+)</text>
        <dbReference type="Rhea" id="RHEA:13985"/>
        <dbReference type="ChEBI" id="CHEBI:15378"/>
        <dbReference type="ChEBI" id="CHEBI:30616"/>
        <dbReference type="ChEBI" id="CHEBI:57476"/>
        <dbReference type="ChEBI" id="CHEBI:57590"/>
        <dbReference type="ChEBI" id="CHEBI:456216"/>
        <dbReference type="EC" id="2.7.1.39"/>
    </reaction>
</comment>
<keyword evidence="3 7" id="KW-0791">Threonine biosynthesis</keyword>
<dbReference type="NCBIfam" id="TIGR00191">
    <property type="entry name" value="thrB"/>
    <property type="match status" value="1"/>
</dbReference>
<dbReference type="HAMAP" id="MF_00384">
    <property type="entry name" value="Homoser_kinase"/>
    <property type="match status" value="1"/>
</dbReference>
<evidence type="ECO:0000259" key="9">
    <source>
        <dbReference type="Pfam" id="PF00288"/>
    </source>
</evidence>
<dbReference type="PATRIC" id="fig|1608419.3.peg.1769"/>
<evidence type="ECO:0000256" key="8">
    <source>
        <dbReference type="NCBIfam" id="TIGR00191"/>
    </source>
</evidence>
<feature type="domain" description="GHMP kinase N-terminal" evidence="9">
    <location>
        <begin position="79"/>
        <end position="161"/>
    </location>
</feature>
<organism evidence="11 12">
    <name type="scientific">Candidatus Synechococcus spongiarum 15L</name>
    <dbReference type="NCBI Taxonomy" id="1608419"/>
    <lineage>
        <taxon>Bacteria</taxon>
        <taxon>Bacillati</taxon>
        <taxon>Cyanobacteriota</taxon>
        <taxon>Cyanophyceae</taxon>
        <taxon>Synechococcales</taxon>
        <taxon>Synechococcaceae</taxon>
        <taxon>Synechococcus</taxon>
    </lineage>
</organism>
<comment type="function">
    <text evidence="7">Catalyzes the ATP-dependent phosphorylation of L-homoserine to L-homoserine phosphate.</text>
</comment>
<dbReference type="InterPro" id="IPR014721">
    <property type="entry name" value="Ribsml_uS5_D2-typ_fold_subgr"/>
</dbReference>
<dbReference type="UniPathway" id="UPA00050">
    <property type="reaction ID" value="UER00064"/>
</dbReference>
<proteinExistence type="inferred from homology"/>
<dbReference type="Pfam" id="PF00288">
    <property type="entry name" value="GHMP_kinases_N"/>
    <property type="match status" value="1"/>
</dbReference>
<dbReference type="GO" id="GO:0009088">
    <property type="term" value="P:threonine biosynthetic process"/>
    <property type="evidence" value="ECO:0007669"/>
    <property type="project" value="UniProtKB-UniRule"/>
</dbReference>
<dbReference type="EMBL" id="JYFQ01000049">
    <property type="protein sequence ID" value="KKZ14108.1"/>
    <property type="molecule type" value="Genomic_DNA"/>
</dbReference>
<comment type="subcellular location">
    <subcellularLocation>
        <location evidence="7">Cytoplasm</location>
    </subcellularLocation>
</comment>
<accession>A0A0G8AYN4</accession>
<evidence type="ECO:0000256" key="4">
    <source>
        <dbReference type="ARBA" id="ARBA00022741"/>
    </source>
</evidence>
<evidence type="ECO:0000256" key="5">
    <source>
        <dbReference type="ARBA" id="ARBA00022777"/>
    </source>
</evidence>
<keyword evidence="7" id="KW-0963">Cytoplasm</keyword>
<evidence type="ECO:0000256" key="2">
    <source>
        <dbReference type="ARBA" id="ARBA00022679"/>
    </source>
</evidence>
<dbReference type="PIRSF" id="PIRSF000676">
    <property type="entry name" value="Homoser_kin"/>
    <property type="match status" value="1"/>
</dbReference>
<dbReference type="GO" id="GO:0005737">
    <property type="term" value="C:cytoplasm"/>
    <property type="evidence" value="ECO:0007669"/>
    <property type="project" value="UniProtKB-SubCell"/>
</dbReference>
<dbReference type="InterPro" id="IPR036554">
    <property type="entry name" value="GHMP_kinase_C_sf"/>
</dbReference>
<dbReference type="Gene3D" id="3.30.70.890">
    <property type="entry name" value="GHMP kinase, C-terminal domain"/>
    <property type="match status" value="1"/>
</dbReference>
<evidence type="ECO:0000313" key="11">
    <source>
        <dbReference type="EMBL" id="KKZ14108.1"/>
    </source>
</evidence>
<keyword evidence="4 7" id="KW-0547">Nucleotide-binding</keyword>
<comment type="caution">
    <text evidence="11">The sequence shown here is derived from an EMBL/GenBank/DDBJ whole genome shotgun (WGS) entry which is preliminary data.</text>
</comment>
<dbReference type="GO" id="GO:0004413">
    <property type="term" value="F:homoserine kinase activity"/>
    <property type="evidence" value="ECO:0007669"/>
    <property type="project" value="UniProtKB-UniRule"/>
</dbReference>
<gene>
    <name evidence="7" type="primary">thrB</name>
    <name evidence="11" type="ORF">TQ37_02125</name>
</gene>
<dbReference type="PANTHER" id="PTHR20861:SF1">
    <property type="entry name" value="HOMOSERINE KINASE"/>
    <property type="match status" value="1"/>
</dbReference>
<dbReference type="InterPro" id="IPR020568">
    <property type="entry name" value="Ribosomal_Su5_D2-typ_SF"/>
</dbReference>
<dbReference type="InterPro" id="IPR000870">
    <property type="entry name" value="Homoserine_kinase"/>
</dbReference>
<feature type="domain" description="GHMP kinase C-terminal" evidence="10">
    <location>
        <begin position="230"/>
        <end position="297"/>
    </location>
</feature>